<dbReference type="InterPro" id="IPR046616">
    <property type="entry name" value="DUF6729"/>
</dbReference>
<evidence type="ECO:0000259" key="2">
    <source>
        <dbReference type="Pfam" id="PF20499"/>
    </source>
</evidence>
<feature type="region of interest" description="Disordered" evidence="1">
    <location>
        <begin position="810"/>
        <end position="835"/>
    </location>
</feature>
<evidence type="ECO:0000313" key="3">
    <source>
        <dbReference type="EMBL" id="CAB1438714.1"/>
    </source>
</evidence>
<protein>
    <recommendedName>
        <fullName evidence="2">DUF6729 domain-containing protein</fullName>
    </recommendedName>
</protein>
<reference evidence="3" key="1">
    <citation type="submission" date="2020-03" db="EMBL/GenBank/DDBJ databases">
        <authorList>
            <person name="Weist P."/>
        </authorList>
    </citation>
    <scope>NUCLEOTIDE SEQUENCE</scope>
</reference>
<dbReference type="PANTHER" id="PTHR24401:SF29">
    <property type="entry name" value="SI:CH211-243P7.3-RELATED"/>
    <property type="match status" value="1"/>
</dbReference>
<feature type="region of interest" description="Disordered" evidence="1">
    <location>
        <begin position="72"/>
        <end position="165"/>
    </location>
</feature>
<comment type="caution">
    <text evidence="3">The sequence shown here is derived from an EMBL/GenBank/DDBJ whole genome shotgun (WGS) entry which is preliminary data.</text>
</comment>
<gene>
    <name evidence="3" type="ORF">PLEPLA_LOCUS26596</name>
</gene>
<feature type="compositionally biased region" description="Low complexity" evidence="1">
    <location>
        <begin position="72"/>
        <end position="93"/>
    </location>
</feature>
<evidence type="ECO:0000313" key="4">
    <source>
        <dbReference type="Proteomes" id="UP001153269"/>
    </source>
</evidence>
<accession>A0A9N7UYB5</accession>
<keyword evidence="4" id="KW-1185">Reference proteome</keyword>
<proteinExistence type="predicted"/>
<dbReference type="AlphaFoldDB" id="A0A9N7UYB5"/>
<feature type="compositionally biased region" description="Polar residues" evidence="1">
    <location>
        <begin position="129"/>
        <end position="141"/>
    </location>
</feature>
<dbReference type="Proteomes" id="UP001153269">
    <property type="component" value="Unassembled WGS sequence"/>
</dbReference>
<organism evidence="3 4">
    <name type="scientific">Pleuronectes platessa</name>
    <name type="common">European plaice</name>
    <dbReference type="NCBI Taxonomy" id="8262"/>
    <lineage>
        <taxon>Eukaryota</taxon>
        <taxon>Metazoa</taxon>
        <taxon>Chordata</taxon>
        <taxon>Craniata</taxon>
        <taxon>Vertebrata</taxon>
        <taxon>Euteleostomi</taxon>
        <taxon>Actinopterygii</taxon>
        <taxon>Neopterygii</taxon>
        <taxon>Teleostei</taxon>
        <taxon>Neoteleostei</taxon>
        <taxon>Acanthomorphata</taxon>
        <taxon>Carangaria</taxon>
        <taxon>Pleuronectiformes</taxon>
        <taxon>Pleuronectoidei</taxon>
        <taxon>Pleuronectidae</taxon>
        <taxon>Pleuronectes</taxon>
    </lineage>
</organism>
<feature type="region of interest" description="Disordered" evidence="1">
    <location>
        <begin position="849"/>
        <end position="880"/>
    </location>
</feature>
<name>A0A9N7UYB5_PLEPL</name>
<feature type="compositionally biased region" description="Acidic residues" evidence="1">
    <location>
        <begin position="814"/>
        <end position="835"/>
    </location>
</feature>
<feature type="compositionally biased region" description="Low complexity" evidence="1">
    <location>
        <begin position="851"/>
        <end position="870"/>
    </location>
</feature>
<dbReference type="PANTHER" id="PTHR24401">
    <property type="entry name" value="SI:CH211-243P7.3-RELATED"/>
    <property type="match status" value="1"/>
</dbReference>
<feature type="domain" description="DUF6729" evidence="2">
    <location>
        <begin position="248"/>
        <end position="406"/>
    </location>
</feature>
<dbReference type="Pfam" id="PF20499">
    <property type="entry name" value="DUF6729"/>
    <property type="match status" value="1"/>
</dbReference>
<evidence type="ECO:0000256" key="1">
    <source>
        <dbReference type="SAM" id="MobiDB-lite"/>
    </source>
</evidence>
<dbReference type="EMBL" id="CADEAL010002200">
    <property type="protein sequence ID" value="CAB1438714.1"/>
    <property type="molecule type" value="Genomic_DNA"/>
</dbReference>
<sequence>MGDEEWMSRLRRFAAVGVWPADAGNRPAPRQKKWHDLFLKIEKCPMQLRGQRSLFGGTQTCNCGFHIKKPSVSVSSSVTPQPGPSSGSPSITPGQPPRKPTLTLASFTKPRFGGSHGAHAKPNLASAGQRGSKTTTDTPSPGHSPRHYIQTVSPLSLPPSTVNTTTSASCVTSAATGARVSTAISLDTSNAPPAPVDSVSYACVSSAATSVAGPSAHPTPDAEPLAAHLMSAAAVAASQPGWLPAKLRTTVPPQDQKWIAAALWKNKRLRSDLMLWYNPPLPAIIYHQVPAPERFFTHRLLVWMPYHLWKVRLSCPACRKQLTGYGAHKRARKVLDVDNYYLMITETLWCNTCKLAYISSSKTILDQLDMPTRMEFTPILTQRYACDIRVIVSLRDRTQGNSPSRLEVPEPSVIPSHRWMLTVYGRDILNRLDHIKASITCTFGSVLKMDSTKKITKKLSGFAKGTALWLTSVSNEVGQILISVLTAQEGPALDNMAAGLIHRYSTAGVAPPKLLYVDTECCREGLVQTKLKQRFGGWPDLIVRLDIYHFMRRLASGCTKDAHPLYPTFMAKLSSCIFEWDSRDVALLRRAKRAELVQEGVPGITDRMVDLHITKAELSKHCRRQTRGEQTTITLLESLLDELMGEKGSDNLGVPLLDMERMKHIWRVQRKHVKCIQDVPGVLLYTQTGTTTKEGIVLPNYRCARGSTSLESFHLHVNRFIPGTSANSLNFQLYLLEGLNRWNQDRQTASLAGNPSSLLSYSGDLVHCANTMCLKVLGRKAVPSFQPPAVYTGELIGIDYLFRQTGRPLQDIQPDSEETEQMLEDVCTEEQGDEGFEDAVYDPTVERLDLSSDQSPTSSSTPSSLHSTASPPRPGCSSTAAASEHHLIEYEDTDMPPVPSAPPAGSLLLTSTSLSATTSPAARNTSVARRALDFLPRELPGPSAVTTSSASMLPLPTTLSTTVPTATVSSASQHTTPAAPAQHLAVDERCIPGMDLVDCLADYLVGLRLETGLTLTNLQASTIIALWQNLLPYDRQRVEYAARHKSRLITGRFSAVTPHCCTPTASPPATIPLATHFSKKGSGQENVCSSSRTSSSSKGCLPRIAISGHNADTSA</sequence>